<gene>
    <name evidence="1" type="ORF">GCM10011610_67270</name>
</gene>
<evidence type="ECO:0000313" key="1">
    <source>
        <dbReference type="EMBL" id="GGN99380.1"/>
    </source>
</evidence>
<sequence length="345" mass="37015">MTVPDIRKAISHATALPEGLSAQELASWTLRGLTEIALFGIAHGLPLDDIDDAVASLGALGKHAHPRFADRLRELRATAGPPTDVFADLAADWSPPAPPKTPSGPAVEGFCRLADLIGPMRDEPPGMFVSAADGHGRTALAERESWRPASLPTTGVVFIPVSVLAALTWRVWTAGSTGTPTVVLVEEMLSPPTMDIWWGIHNGTHLDHLGQLALDGRDPEEIEYSSGLLITESLAMTAELLAGLETENPTTARLIWDGLVERLARLPVPPLDSSRTARRAQNLSDAEFTALPTLAGAYTAGAIELLASGFDHPLIPERLRDAMRCRWDQASDRNPDVAGVLRDLR</sequence>
<accession>A0ABQ2L188</accession>
<evidence type="ECO:0000313" key="2">
    <source>
        <dbReference type="Proteomes" id="UP000658127"/>
    </source>
</evidence>
<name>A0ABQ2L188_9NOCA</name>
<dbReference type="RefSeq" id="WP_189034550.1">
    <property type="nucleotide sequence ID" value="NZ_BMNE01000013.1"/>
</dbReference>
<reference evidence="2" key="1">
    <citation type="journal article" date="2019" name="Int. J. Syst. Evol. Microbiol.">
        <title>The Global Catalogue of Microorganisms (GCM) 10K type strain sequencing project: providing services to taxonomists for standard genome sequencing and annotation.</title>
        <authorList>
            <consortium name="The Broad Institute Genomics Platform"/>
            <consortium name="The Broad Institute Genome Sequencing Center for Infectious Disease"/>
            <person name="Wu L."/>
            <person name="Ma J."/>
        </authorList>
    </citation>
    <scope>NUCLEOTIDE SEQUENCE [LARGE SCALE GENOMIC DNA]</scope>
    <source>
        <strain evidence="2">CGMCC 4.7329</strain>
    </source>
</reference>
<dbReference type="Proteomes" id="UP000658127">
    <property type="component" value="Unassembled WGS sequence"/>
</dbReference>
<comment type="caution">
    <text evidence="1">The sequence shown here is derived from an EMBL/GenBank/DDBJ whole genome shotgun (WGS) entry which is preliminary data.</text>
</comment>
<keyword evidence="2" id="KW-1185">Reference proteome</keyword>
<organism evidence="1 2">
    <name type="scientific">Nocardia rhizosphaerihabitans</name>
    <dbReference type="NCBI Taxonomy" id="1691570"/>
    <lineage>
        <taxon>Bacteria</taxon>
        <taxon>Bacillati</taxon>
        <taxon>Actinomycetota</taxon>
        <taxon>Actinomycetes</taxon>
        <taxon>Mycobacteriales</taxon>
        <taxon>Nocardiaceae</taxon>
        <taxon>Nocardia</taxon>
    </lineage>
</organism>
<protein>
    <submittedName>
        <fullName evidence="1">Uncharacterized protein</fullName>
    </submittedName>
</protein>
<dbReference type="EMBL" id="BMNE01000013">
    <property type="protein sequence ID" value="GGN99380.1"/>
    <property type="molecule type" value="Genomic_DNA"/>
</dbReference>
<proteinExistence type="predicted"/>